<dbReference type="RefSeq" id="WP_100867333.1">
    <property type="nucleotide sequence ID" value="NZ_PHUF01000004.1"/>
</dbReference>
<dbReference type="InterPro" id="IPR020845">
    <property type="entry name" value="AMP-binding_CS"/>
</dbReference>
<proteinExistence type="inferred from homology"/>
<dbReference type="Pfam" id="PF13193">
    <property type="entry name" value="AMP-binding_C"/>
    <property type="match status" value="1"/>
</dbReference>
<feature type="domain" description="Acetyl-coenzyme A synthetase N-terminal" evidence="9">
    <location>
        <begin position="22"/>
        <end position="75"/>
    </location>
</feature>
<dbReference type="OrthoDB" id="9803968at2"/>
<organism evidence="10 11">
    <name type="scientific">Novosphingobium kunmingense</name>
    <dbReference type="NCBI Taxonomy" id="1211806"/>
    <lineage>
        <taxon>Bacteria</taxon>
        <taxon>Pseudomonadati</taxon>
        <taxon>Pseudomonadota</taxon>
        <taxon>Alphaproteobacteria</taxon>
        <taxon>Sphingomonadales</taxon>
        <taxon>Sphingomonadaceae</taxon>
        <taxon>Novosphingobium</taxon>
    </lineage>
</organism>
<protein>
    <recommendedName>
        <fullName evidence="6">Acetyl-coenzyme A synthetase</fullName>
        <shortName evidence="6">AcCoA synthetase</shortName>
        <shortName evidence="6">Acs</shortName>
        <ecNumber evidence="6">6.2.1.1</ecNumber>
    </recommendedName>
    <alternativeName>
        <fullName evidence="6">Acetate--CoA ligase</fullName>
    </alternativeName>
    <alternativeName>
        <fullName evidence="6">Acyl-activating enzyme</fullName>
    </alternativeName>
</protein>
<evidence type="ECO:0000256" key="3">
    <source>
        <dbReference type="ARBA" id="ARBA00022741"/>
    </source>
</evidence>
<feature type="binding site" evidence="6">
    <location>
        <position position="303"/>
    </location>
    <ligand>
        <name>CoA</name>
        <dbReference type="ChEBI" id="CHEBI:57287"/>
    </ligand>
</feature>
<comment type="function">
    <text evidence="6">Catalyzes the conversion of acetate into acetyl-CoA (AcCoA), an essential intermediate at the junction of anabolic and catabolic pathways. AcsA undergoes a two-step reaction. In the first half reaction, AcsA combines acetate with ATP to form acetyl-adenylate (AcAMP) intermediate. In the second half reaction, it can then transfer the acetyl group from AcAMP to the sulfhydryl group of CoA, forming the product AcCoA.</text>
</comment>
<evidence type="ECO:0000259" key="9">
    <source>
        <dbReference type="Pfam" id="PF16177"/>
    </source>
</evidence>
<comment type="catalytic activity">
    <reaction evidence="6">
        <text>acetate + ATP + CoA = acetyl-CoA + AMP + diphosphate</text>
        <dbReference type="Rhea" id="RHEA:23176"/>
        <dbReference type="ChEBI" id="CHEBI:30089"/>
        <dbReference type="ChEBI" id="CHEBI:30616"/>
        <dbReference type="ChEBI" id="CHEBI:33019"/>
        <dbReference type="ChEBI" id="CHEBI:57287"/>
        <dbReference type="ChEBI" id="CHEBI:57288"/>
        <dbReference type="ChEBI" id="CHEBI:456215"/>
        <dbReference type="EC" id="6.2.1.1"/>
    </reaction>
</comment>
<dbReference type="PROSITE" id="PS00455">
    <property type="entry name" value="AMP_BINDING"/>
    <property type="match status" value="1"/>
</dbReference>
<dbReference type="GO" id="GO:0019427">
    <property type="term" value="P:acetyl-CoA biosynthetic process from acetate"/>
    <property type="evidence" value="ECO:0007669"/>
    <property type="project" value="UniProtKB-UniRule"/>
</dbReference>
<dbReference type="HAMAP" id="MF_01123">
    <property type="entry name" value="Ac_CoA_synth"/>
    <property type="match status" value="1"/>
</dbReference>
<evidence type="ECO:0000259" key="8">
    <source>
        <dbReference type="Pfam" id="PF13193"/>
    </source>
</evidence>
<dbReference type="InterPro" id="IPR032387">
    <property type="entry name" value="ACAS_N"/>
</dbReference>
<feature type="binding site" evidence="6">
    <location>
        <position position="576"/>
    </location>
    <ligand>
        <name>CoA</name>
        <dbReference type="ChEBI" id="CHEBI:57287"/>
    </ligand>
</feature>
<dbReference type="NCBIfam" id="TIGR02188">
    <property type="entry name" value="Ac_CoA_lig_AcsA"/>
    <property type="match status" value="1"/>
</dbReference>
<evidence type="ECO:0000256" key="5">
    <source>
        <dbReference type="ARBA" id="ARBA00022990"/>
    </source>
</evidence>
<dbReference type="FunFam" id="3.40.50.12780:FF:000001">
    <property type="entry name" value="Acetyl-coenzyme A synthetase"/>
    <property type="match status" value="1"/>
</dbReference>
<dbReference type="GO" id="GO:0005524">
    <property type="term" value="F:ATP binding"/>
    <property type="evidence" value="ECO:0007669"/>
    <property type="project" value="UniProtKB-KW"/>
</dbReference>
<evidence type="ECO:0000256" key="4">
    <source>
        <dbReference type="ARBA" id="ARBA00022840"/>
    </source>
</evidence>
<dbReference type="EC" id="6.2.1.1" evidence="6"/>
<dbReference type="Proteomes" id="UP000232587">
    <property type="component" value="Unassembled WGS sequence"/>
</dbReference>
<feature type="binding site" evidence="6">
    <location>
        <begin position="379"/>
        <end position="381"/>
    </location>
    <ligand>
        <name>ATP</name>
        <dbReference type="ChEBI" id="CHEBI:30616"/>
    </ligand>
</feature>
<keyword evidence="11" id="KW-1185">Reference proteome</keyword>
<dbReference type="GO" id="GO:0005829">
    <property type="term" value="C:cytosol"/>
    <property type="evidence" value="ECO:0007669"/>
    <property type="project" value="TreeGrafter"/>
</dbReference>
<feature type="binding site" evidence="6">
    <location>
        <position position="534"/>
    </location>
    <ligand>
        <name>Mg(2+)</name>
        <dbReference type="ChEBI" id="CHEBI:18420"/>
    </ligand>
</feature>
<feature type="binding site" evidence="6">
    <location>
        <begin position="403"/>
        <end position="408"/>
    </location>
    <ligand>
        <name>ATP</name>
        <dbReference type="ChEBI" id="CHEBI:30616"/>
    </ligand>
</feature>
<dbReference type="Gene3D" id="3.30.300.30">
    <property type="match status" value="1"/>
</dbReference>
<sequence>MASTTHDRPPARTPAERLADRHARLAADPAAYWLDEARRLDWSRFPTRADESSFAQGDFGIRWFVDGELNVSFNCLDRHLADRGDSPAIVFEGDEPGESRILTYRDLHGEVCRMANVIRGLGIGKGDRVTLYLPMIPEAAVAMLACARIGAIHSVVFGGFSPDSLAGRIEDCGSRLLITADEGLRGGKRVPLKANADQALAACPTIEQVLVVRRTGTPVPMQTGRDLWWHEARELVRDTCDPEPMNAEDPLFILYTSGSTGKPKGVLHTTGGYLLWVAKTFDLLFGAGDDDLFWCTADVGWVTGHSYVVYGPLANGAATVMFDGVPNYPDFGRFWETCARLGVTIFYTAPTALRALMREGDQWVEAHDLSRLRLLGTVGEPINPEAWNWYDRVVGQGRCPIVDTWWQTETGGALIAPVPEATATKPGSATLPLPGVFPELVDADGALLDGATEGNLCLAQSWPGQMRTVWGDHERFFQTYFTTYPGKYFTGDGCRRDEDGYYWITGRVDDVINVSGHRMGTAEVESALVAHAQVAEAAVVGMPHEIKGQGIYAYVLLNADVPASDALSRDLRNWVRSEIGPIASPDAIQFVPGLPKTRSGKIMRRILRKIAERDTDNLGDFSTLANPEVVPVLIADSRA</sequence>
<comment type="caution">
    <text evidence="10">The sequence shown here is derived from an EMBL/GenBank/DDBJ whole genome shotgun (WGS) entry which is preliminary data.</text>
</comment>
<keyword evidence="6" id="KW-0460">Magnesium</keyword>
<keyword evidence="6" id="KW-0479">Metal-binding</keyword>
<evidence type="ECO:0000259" key="7">
    <source>
        <dbReference type="Pfam" id="PF00501"/>
    </source>
</evidence>
<reference evidence="10 11" key="1">
    <citation type="submission" date="2017-11" db="EMBL/GenBank/DDBJ databases">
        <title>Genomic Encyclopedia of Type Strains, Phase III (KMG-III): the genomes of soil and plant-associated and newly described type strains.</title>
        <authorList>
            <person name="Whitman W."/>
        </authorList>
    </citation>
    <scope>NUCLEOTIDE SEQUENCE [LARGE SCALE GENOMIC DNA]</scope>
    <source>
        <strain evidence="10 11">CGMCC 1.12274</strain>
    </source>
</reference>
<evidence type="ECO:0000256" key="2">
    <source>
        <dbReference type="ARBA" id="ARBA00022598"/>
    </source>
</evidence>
<dbReference type="GO" id="GO:0003987">
    <property type="term" value="F:acetate-CoA ligase activity"/>
    <property type="evidence" value="ECO:0007669"/>
    <property type="project" value="UniProtKB-UniRule"/>
</dbReference>
<feature type="binding site" evidence="6">
    <location>
        <position position="531"/>
    </location>
    <ligand>
        <name>Mg(2+)</name>
        <dbReference type="ChEBI" id="CHEBI:18420"/>
    </ligand>
</feature>
<dbReference type="GO" id="GO:0046872">
    <property type="term" value="F:metal ion binding"/>
    <property type="evidence" value="ECO:0007669"/>
    <property type="project" value="UniProtKB-KW"/>
</dbReference>
<dbReference type="InterPro" id="IPR011904">
    <property type="entry name" value="Ac_CoA_lig"/>
</dbReference>
<comment type="cofactor">
    <cofactor evidence="6">
        <name>Mg(2+)</name>
        <dbReference type="ChEBI" id="CHEBI:18420"/>
    </cofactor>
</comment>
<evidence type="ECO:0000256" key="6">
    <source>
        <dbReference type="HAMAP-Rule" id="MF_01123"/>
    </source>
</evidence>
<feature type="binding site" evidence="6">
    <location>
        <position position="327"/>
    </location>
    <ligand>
        <name>CoA</name>
        <dbReference type="ChEBI" id="CHEBI:57287"/>
    </ligand>
</feature>
<dbReference type="AlphaFoldDB" id="A0A2N0H6G2"/>
<evidence type="ECO:0000313" key="10">
    <source>
        <dbReference type="EMBL" id="PKB14499.1"/>
    </source>
</evidence>
<dbReference type="Pfam" id="PF00501">
    <property type="entry name" value="AMP-binding"/>
    <property type="match status" value="1"/>
</dbReference>
<dbReference type="InterPro" id="IPR000873">
    <property type="entry name" value="AMP-dep_synth/lig_dom"/>
</dbReference>
<feature type="binding site" evidence="6">
    <location>
        <position position="507"/>
    </location>
    <ligand>
        <name>ATP</name>
        <dbReference type="ChEBI" id="CHEBI:30616"/>
    </ligand>
</feature>
<keyword evidence="4 6" id="KW-0067">ATP-binding</keyword>
<accession>A0A2N0H6G2</accession>
<evidence type="ECO:0000256" key="1">
    <source>
        <dbReference type="ARBA" id="ARBA00006432"/>
    </source>
</evidence>
<feature type="binding site" evidence="6">
    <location>
        <position position="518"/>
    </location>
    <ligand>
        <name>ATP</name>
        <dbReference type="ChEBI" id="CHEBI:30616"/>
    </ligand>
</feature>
<dbReference type="FunFam" id="3.30.300.30:FF:000004">
    <property type="entry name" value="Acetyl-coenzyme A synthetase"/>
    <property type="match status" value="1"/>
</dbReference>
<comment type="PTM">
    <text evidence="6">Acetylated. Deacetylation by the SIR2-homolog deacetylase activates the enzyme.</text>
</comment>
<dbReference type="PANTHER" id="PTHR24095">
    <property type="entry name" value="ACETYL-COENZYME A SYNTHETASE"/>
    <property type="match status" value="1"/>
</dbReference>
<feature type="binding site" evidence="6">
    <location>
        <position position="515"/>
    </location>
    <ligand>
        <name>CoA</name>
        <dbReference type="ChEBI" id="CHEBI:57287"/>
    </ligand>
</feature>
<comment type="similarity">
    <text evidence="1 6">Belongs to the ATP-dependent AMP-binding enzyme family.</text>
</comment>
<dbReference type="NCBIfam" id="NF001208">
    <property type="entry name" value="PRK00174.1"/>
    <property type="match status" value="1"/>
</dbReference>
<dbReference type="Gene3D" id="3.40.50.12780">
    <property type="entry name" value="N-terminal domain of ligase-like"/>
    <property type="match status" value="1"/>
</dbReference>
<dbReference type="EMBL" id="PHUF01000004">
    <property type="protein sequence ID" value="PKB14499.1"/>
    <property type="molecule type" value="Genomic_DNA"/>
</dbReference>
<dbReference type="InterPro" id="IPR025110">
    <property type="entry name" value="AMP-bd_C"/>
</dbReference>
<dbReference type="InterPro" id="IPR042099">
    <property type="entry name" value="ANL_N_sf"/>
</dbReference>
<keyword evidence="2 6" id="KW-0436">Ligase</keyword>
<feature type="binding site" evidence="6">
    <location>
        <begin position="185"/>
        <end position="188"/>
    </location>
    <ligand>
        <name>CoA</name>
        <dbReference type="ChEBI" id="CHEBI:57287"/>
    </ligand>
</feature>
<feature type="domain" description="AMP-binding enzyme C-terminal" evidence="8">
    <location>
        <begin position="523"/>
        <end position="601"/>
    </location>
</feature>
<feature type="modified residue" description="N6-acetyllysine" evidence="6">
    <location>
        <position position="601"/>
    </location>
</feature>
<gene>
    <name evidence="6" type="primary">acsA</name>
    <name evidence="10" type="ORF">B0I00_2089</name>
</gene>
<dbReference type="CDD" id="cd05966">
    <property type="entry name" value="ACS"/>
    <property type="match status" value="1"/>
</dbReference>
<feature type="binding site" evidence="6">
    <location>
        <position position="492"/>
    </location>
    <ligand>
        <name>ATP</name>
        <dbReference type="ChEBI" id="CHEBI:30616"/>
    </ligand>
</feature>
<name>A0A2N0H6G2_9SPHN</name>
<dbReference type="PANTHER" id="PTHR24095:SF14">
    <property type="entry name" value="ACETYL-COENZYME A SYNTHETASE 1"/>
    <property type="match status" value="1"/>
</dbReference>
<keyword evidence="3 6" id="KW-0547">Nucleotide-binding</keyword>
<dbReference type="Pfam" id="PF16177">
    <property type="entry name" value="ACAS_N"/>
    <property type="match status" value="1"/>
</dbReference>
<dbReference type="GO" id="GO:0016208">
    <property type="term" value="F:AMP binding"/>
    <property type="evidence" value="ECO:0007669"/>
    <property type="project" value="InterPro"/>
</dbReference>
<feature type="binding site" evidence="6">
    <location>
        <position position="529"/>
    </location>
    <ligand>
        <name>Mg(2+)</name>
        <dbReference type="ChEBI" id="CHEBI:18420"/>
    </ligand>
</feature>
<keyword evidence="5 6" id="KW-0007">Acetylation</keyword>
<dbReference type="InterPro" id="IPR045851">
    <property type="entry name" value="AMP-bd_C_sf"/>
</dbReference>
<evidence type="ECO:0000313" key="11">
    <source>
        <dbReference type="Proteomes" id="UP000232587"/>
    </source>
</evidence>
<feature type="domain" description="AMP-dependent synthetase/ligase" evidence="7">
    <location>
        <begin position="77"/>
        <end position="461"/>
    </location>
</feature>
<dbReference type="SUPFAM" id="SSF56801">
    <property type="entry name" value="Acetyl-CoA synthetase-like"/>
    <property type="match status" value="1"/>
</dbReference>